<evidence type="ECO:0000256" key="1">
    <source>
        <dbReference type="SAM" id="MobiDB-lite"/>
    </source>
</evidence>
<evidence type="ECO:0000313" key="3">
    <source>
        <dbReference type="Proteomes" id="UP000324222"/>
    </source>
</evidence>
<feature type="region of interest" description="Disordered" evidence="1">
    <location>
        <begin position="1"/>
        <end position="50"/>
    </location>
</feature>
<name>A0A5B7J8G4_PORTR</name>
<protein>
    <submittedName>
        <fullName evidence="2">Uncharacterized protein</fullName>
    </submittedName>
</protein>
<dbReference type="EMBL" id="VSRR010078595">
    <property type="protein sequence ID" value="MPC88684.1"/>
    <property type="molecule type" value="Genomic_DNA"/>
</dbReference>
<feature type="compositionally biased region" description="Polar residues" evidence="1">
    <location>
        <begin position="90"/>
        <end position="99"/>
    </location>
</feature>
<accession>A0A5B7J8G4</accession>
<feature type="region of interest" description="Disordered" evidence="1">
    <location>
        <begin position="76"/>
        <end position="99"/>
    </location>
</feature>
<gene>
    <name evidence="2" type="ORF">E2C01_083603</name>
</gene>
<organism evidence="2 3">
    <name type="scientific">Portunus trituberculatus</name>
    <name type="common">Swimming crab</name>
    <name type="synonym">Neptunus trituberculatus</name>
    <dbReference type="NCBI Taxonomy" id="210409"/>
    <lineage>
        <taxon>Eukaryota</taxon>
        <taxon>Metazoa</taxon>
        <taxon>Ecdysozoa</taxon>
        <taxon>Arthropoda</taxon>
        <taxon>Crustacea</taxon>
        <taxon>Multicrustacea</taxon>
        <taxon>Malacostraca</taxon>
        <taxon>Eumalacostraca</taxon>
        <taxon>Eucarida</taxon>
        <taxon>Decapoda</taxon>
        <taxon>Pleocyemata</taxon>
        <taxon>Brachyura</taxon>
        <taxon>Eubrachyura</taxon>
        <taxon>Portunoidea</taxon>
        <taxon>Portunidae</taxon>
        <taxon>Portuninae</taxon>
        <taxon>Portunus</taxon>
    </lineage>
</organism>
<dbReference type="AlphaFoldDB" id="A0A5B7J8G4"/>
<keyword evidence="3" id="KW-1185">Reference proteome</keyword>
<dbReference type="Proteomes" id="UP000324222">
    <property type="component" value="Unassembled WGS sequence"/>
</dbReference>
<feature type="compositionally biased region" description="Low complexity" evidence="1">
    <location>
        <begin position="76"/>
        <end position="87"/>
    </location>
</feature>
<comment type="caution">
    <text evidence="2">The sequence shown here is derived from an EMBL/GenBank/DDBJ whole genome shotgun (WGS) entry which is preliminary data.</text>
</comment>
<proteinExistence type="predicted"/>
<reference evidence="2 3" key="1">
    <citation type="submission" date="2019-05" db="EMBL/GenBank/DDBJ databases">
        <title>Another draft genome of Portunus trituberculatus and its Hox gene families provides insights of decapod evolution.</title>
        <authorList>
            <person name="Jeong J.-H."/>
            <person name="Song I."/>
            <person name="Kim S."/>
            <person name="Choi T."/>
            <person name="Kim D."/>
            <person name="Ryu S."/>
            <person name="Kim W."/>
        </authorList>
    </citation>
    <scope>NUCLEOTIDE SEQUENCE [LARGE SCALE GENOMIC DNA]</scope>
    <source>
        <tissue evidence="2">Muscle</tissue>
    </source>
</reference>
<sequence>MEQHVIGTLKGTGRETQETSVEQDQRTGGVSSWPGGGALLEGIGQRNPSDVHVTRATRQPHSVITRAHLALPHLASASPSASPVLPLCHSPTSAMTKTP</sequence>
<feature type="compositionally biased region" description="Polar residues" evidence="1">
    <location>
        <begin position="18"/>
        <end position="30"/>
    </location>
</feature>
<evidence type="ECO:0000313" key="2">
    <source>
        <dbReference type="EMBL" id="MPC88684.1"/>
    </source>
</evidence>